<dbReference type="InterPro" id="IPR032623">
    <property type="entry name" value="FecR_N"/>
</dbReference>
<comment type="caution">
    <text evidence="3">The sequence shown here is derived from an EMBL/GenBank/DDBJ whole genome shotgun (WGS) entry which is preliminary data.</text>
</comment>
<evidence type="ECO:0000259" key="1">
    <source>
        <dbReference type="Pfam" id="PF04773"/>
    </source>
</evidence>
<dbReference type="Pfam" id="PF04773">
    <property type="entry name" value="FecR"/>
    <property type="match status" value="1"/>
</dbReference>
<dbReference type="EMBL" id="NEVU01000001">
    <property type="protein sequence ID" value="OZI77682.1"/>
    <property type="molecule type" value="Genomic_DNA"/>
</dbReference>
<name>A0A261VW04_9BORD</name>
<dbReference type="Proteomes" id="UP000216429">
    <property type="component" value="Unassembled WGS sequence"/>
</dbReference>
<organism evidence="3 4">
    <name type="scientific">Bordetella genomosp. 12</name>
    <dbReference type="NCBI Taxonomy" id="463035"/>
    <lineage>
        <taxon>Bacteria</taxon>
        <taxon>Pseudomonadati</taxon>
        <taxon>Pseudomonadota</taxon>
        <taxon>Betaproteobacteria</taxon>
        <taxon>Burkholderiales</taxon>
        <taxon>Alcaligenaceae</taxon>
        <taxon>Bordetella</taxon>
    </lineage>
</organism>
<dbReference type="InterPro" id="IPR006860">
    <property type="entry name" value="FecR"/>
</dbReference>
<dbReference type="RefSeq" id="WP_094810525.1">
    <property type="nucleotide sequence ID" value="NZ_NEVU01000001.1"/>
</dbReference>
<dbReference type="OrthoDB" id="1100567at2"/>
<dbReference type="InterPro" id="IPR012373">
    <property type="entry name" value="Ferrdict_sens_TM"/>
</dbReference>
<evidence type="ECO:0000259" key="2">
    <source>
        <dbReference type="Pfam" id="PF16220"/>
    </source>
</evidence>
<accession>A0A261VW04</accession>
<dbReference type="Gene3D" id="2.60.120.1440">
    <property type="match status" value="1"/>
</dbReference>
<dbReference type="PIRSF" id="PIRSF018266">
    <property type="entry name" value="FecR"/>
    <property type="match status" value="1"/>
</dbReference>
<evidence type="ECO:0000313" key="4">
    <source>
        <dbReference type="Proteomes" id="UP000216429"/>
    </source>
</evidence>
<feature type="domain" description="FecR protein" evidence="1">
    <location>
        <begin position="144"/>
        <end position="240"/>
    </location>
</feature>
<evidence type="ECO:0000313" key="3">
    <source>
        <dbReference type="EMBL" id="OZI77682.1"/>
    </source>
</evidence>
<feature type="domain" description="FecR N-terminal" evidence="2">
    <location>
        <begin position="35"/>
        <end position="76"/>
    </location>
</feature>
<protein>
    <recommendedName>
        <fullName evidence="5">Iron dicitrate transport regulator FecR</fullName>
    </recommendedName>
</protein>
<dbReference type="PANTHER" id="PTHR30273">
    <property type="entry name" value="PERIPLASMIC SIGNAL SENSOR AND SIGMA FACTOR ACTIVATOR FECR-RELATED"/>
    <property type="match status" value="1"/>
</dbReference>
<reference evidence="4" key="1">
    <citation type="submission" date="2017-05" db="EMBL/GenBank/DDBJ databases">
        <title>Complete and WGS of Bordetella genogroups.</title>
        <authorList>
            <person name="Spilker T."/>
            <person name="Lipuma J."/>
        </authorList>
    </citation>
    <scope>NUCLEOTIDE SEQUENCE [LARGE SCALE GENOMIC DNA]</scope>
    <source>
        <strain evidence="4">AU6712</strain>
    </source>
</reference>
<dbReference type="AlphaFoldDB" id="A0A261VW04"/>
<dbReference type="PANTHER" id="PTHR30273:SF2">
    <property type="entry name" value="PROTEIN FECR"/>
    <property type="match status" value="1"/>
</dbReference>
<gene>
    <name evidence="3" type="ORF">CAL22_03895</name>
</gene>
<sequence>MDESVRARLLAAGPDHEIPVPLDAHARPIPDPVIEQAVTWYAQLASGVATDQDRAAFARWRDAQPDHALAWARLQNMGQRLQDSKARVAPAVTQATLTRLAALSNRRQALKRLAWMGAAGAGLYLAQDQWAWRSQLAAALADEHTAVGQRRHLMLADGTRLSLNTDTAVDIRFNAHQRRIVLRNGEILVSTGKDRMHRPLVVITDDGELVPMGTRFTVRRDADDSGPAVTRLAVTEGAVEVRPAAAAAAQRIHAGQQVSFTREAIDTPMAVQPERLAWIQDAFAAESMRLQAFLAELSRYRTGRLRCAPAVADLRITGVWPLDGPQATERILDALERRLPVRVQRYTRYWITVAGR</sequence>
<keyword evidence="4" id="KW-1185">Reference proteome</keyword>
<dbReference type="Pfam" id="PF16220">
    <property type="entry name" value="DUF4880"/>
    <property type="match status" value="1"/>
</dbReference>
<dbReference type="GO" id="GO:0016989">
    <property type="term" value="F:sigma factor antagonist activity"/>
    <property type="evidence" value="ECO:0007669"/>
    <property type="project" value="TreeGrafter"/>
</dbReference>
<evidence type="ECO:0008006" key="5">
    <source>
        <dbReference type="Google" id="ProtNLM"/>
    </source>
</evidence>
<proteinExistence type="predicted"/>